<organism evidence="1 2">
    <name type="scientific">Variovorax paradoxus</name>
    <dbReference type="NCBI Taxonomy" id="34073"/>
    <lineage>
        <taxon>Bacteria</taxon>
        <taxon>Pseudomonadati</taxon>
        <taxon>Pseudomonadota</taxon>
        <taxon>Betaproteobacteria</taxon>
        <taxon>Burkholderiales</taxon>
        <taxon>Comamonadaceae</taxon>
        <taxon>Variovorax</taxon>
    </lineage>
</organism>
<comment type="caution">
    <text evidence="1">The sequence shown here is derived from an EMBL/GenBank/DDBJ whole genome shotgun (WGS) entry which is preliminary data.</text>
</comment>
<protein>
    <submittedName>
        <fullName evidence="1">Uncharacterized protein</fullName>
    </submittedName>
</protein>
<reference evidence="1 2" key="1">
    <citation type="submission" date="2014-12" db="EMBL/GenBank/DDBJ databases">
        <title>16Stimator: statistical estimation of ribosomal gene copy numbers from draft genome assemblies.</title>
        <authorList>
            <person name="Perisin M.A."/>
            <person name="Vetter M."/>
            <person name="Gilbert J.A."/>
            <person name="Bergelson J."/>
        </authorList>
    </citation>
    <scope>NUCLEOTIDE SEQUENCE [LARGE SCALE GENOMIC DNA]</scope>
    <source>
        <strain evidence="1 2">MEDvA23</strain>
    </source>
</reference>
<gene>
    <name evidence="1" type="ORF">RT97_07900</name>
</gene>
<dbReference type="AlphaFoldDB" id="A0A0D0MQ39"/>
<evidence type="ECO:0000313" key="2">
    <source>
        <dbReference type="Proteomes" id="UP000032067"/>
    </source>
</evidence>
<name>A0A0D0MQ39_VARPD</name>
<dbReference type="EMBL" id="JXQQ01000015">
    <property type="protein sequence ID" value="KIQ34456.1"/>
    <property type="molecule type" value="Genomic_DNA"/>
</dbReference>
<dbReference type="Proteomes" id="UP000032067">
    <property type="component" value="Unassembled WGS sequence"/>
</dbReference>
<proteinExistence type="predicted"/>
<evidence type="ECO:0000313" key="1">
    <source>
        <dbReference type="EMBL" id="KIQ34456.1"/>
    </source>
</evidence>
<sequence>MKSFAQLYISICLNIAPRGLVAAIKVTLDSKCDIRMKQLSKLPHKSLDNARRVFFYFLFIIFSILI</sequence>
<accession>A0A0D0MQ39</accession>